<comment type="caution">
    <text evidence="1">The sequence shown here is derived from an EMBL/GenBank/DDBJ whole genome shotgun (WGS) entry which is preliminary data.</text>
</comment>
<dbReference type="Proteomes" id="UP001443914">
    <property type="component" value="Unassembled WGS sequence"/>
</dbReference>
<accession>A0AAW1JJQ0</accession>
<evidence type="ECO:0000313" key="1">
    <source>
        <dbReference type="EMBL" id="KAK9704708.1"/>
    </source>
</evidence>
<dbReference type="EMBL" id="JBDFQZ010000007">
    <property type="protein sequence ID" value="KAK9704708.1"/>
    <property type="molecule type" value="Genomic_DNA"/>
</dbReference>
<organism evidence="1 2">
    <name type="scientific">Saponaria officinalis</name>
    <name type="common">Common soapwort</name>
    <name type="synonym">Lychnis saponaria</name>
    <dbReference type="NCBI Taxonomy" id="3572"/>
    <lineage>
        <taxon>Eukaryota</taxon>
        <taxon>Viridiplantae</taxon>
        <taxon>Streptophyta</taxon>
        <taxon>Embryophyta</taxon>
        <taxon>Tracheophyta</taxon>
        <taxon>Spermatophyta</taxon>
        <taxon>Magnoliopsida</taxon>
        <taxon>eudicotyledons</taxon>
        <taxon>Gunneridae</taxon>
        <taxon>Pentapetalae</taxon>
        <taxon>Caryophyllales</taxon>
        <taxon>Caryophyllaceae</taxon>
        <taxon>Caryophylleae</taxon>
        <taxon>Saponaria</taxon>
    </lineage>
</organism>
<gene>
    <name evidence="1" type="ORF">RND81_07G006300</name>
</gene>
<sequence>MPNNHKRKLYICDDCGSDKKYKQKPWQQVGPKAMIEAIDKLALEALNMNDDSSHTNSVEVFFVHLCEAAHLYPLETYICRSLAHSQPGSYPGTTTHSIEAEIILGEGSGIISELNDVYTSVKVNGLYFEELLKKFANLCKFWYGYSLTGGQNEIRGTDLQRFHLRSMKSLKFILAILCSTNLAKVSMEWKKKVGKSITQAQYKSMEDVLSKLKEENKVFFNAD</sequence>
<name>A0AAW1JJQ0_SAPOF</name>
<evidence type="ECO:0000313" key="2">
    <source>
        <dbReference type="Proteomes" id="UP001443914"/>
    </source>
</evidence>
<reference evidence="1" key="1">
    <citation type="submission" date="2024-03" db="EMBL/GenBank/DDBJ databases">
        <title>WGS assembly of Saponaria officinalis var. Norfolk2.</title>
        <authorList>
            <person name="Jenkins J."/>
            <person name="Shu S."/>
            <person name="Grimwood J."/>
            <person name="Barry K."/>
            <person name="Goodstein D."/>
            <person name="Schmutz J."/>
            <person name="Leebens-Mack J."/>
            <person name="Osbourn A."/>
        </authorList>
    </citation>
    <scope>NUCLEOTIDE SEQUENCE [LARGE SCALE GENOMIC DNA]</scope>
    <source>
        <strain evidence="1">JIC</strain>
    </source>
</reference>
<protein>
    <submittedName>
        <fullName evidence="1">Uncharacterized protein</fullName>
    </submittedName>
</protein>
<proteinExistence type="predicted"/>
<keyword evidence="2" id="KW-1185">Reference proteome</keyword>
<dbReference type="AlphaFoldDB" id="A0AAW1JJQ0"/>